<accession>A0A0F9DQY9</accession>
<name>A0A0F9DQY9_9ZZZZ</name>
<sequence length="67" mass="7258">ASSNAWYLMADPNRLPAIEVAFLNGVDRPTVEKTDADFNTLGIQSRGYHDFGVAMTEFRASVHSAGA</sequence>
<organism evidence="1">
    <name type="scientific">marine sediment metagenome</name>
    <dbReference type="NCBI Taxonomy" id="412755"/>
    <lineage>
        <taxon>unclassified sequences</taxon>
        <taxon>metagenomes</taxon>
        <taxon>ecological metagenomes</taxon>
    </lineage>
</organism>
<protein>
    <submittedName>
        <fullName evidence="1">Uncharacterized protein</fullName>
    </submittedName>
</protein>
<dbReference type="Pfam" id="PF25209">
    <property type="entry name" value="Phage_capsid_4"/>
    <property type="match status" value="1"/>
</dbReference>
<dbReference type="EMBL" id="LAZR01027911">
    <property type="protein sequence ID" value="KKL64223.1"/>
    <property type="molecule type" value="Genomic_DNA"/>
</dbReference>
<proteinExistence type="predicted"/>
<gene>
    <name evidence="1" type="ORF">LCGC14_2167220</name>
</gene>
<feature type="non-terminal residue" evidence="1">
    <location>
        <position position="1"/>
    </location>
</feature>
<dbReference type="AlphaFoldDB" id="A0A0F9DQY9"/>
<comment type="caution">
    <text evidence="1">The sequence shown here is derived from an EMBL/GenBank/DDBJ whole genome shotgun (WGS) entry which is preliminary data.</text>
</comment>
<reference evidence="1" key="1">
    <citation type="journal article" date="2015" name="Nature">
        <title>Complex archaea that bridge the gap between prokaryotes and eukaryotes.</title>
        <authorList>
            <person name="Spang A."/>
            <person name="Saw J.H."/>
            <person name="Jorgensen S.L."/>
            <person name="Zaremba-Niedzwiedzka K."/>
            <person name="Martijn J."/>
            <person name="Lind A.E."/>
            <person name="van Eijk R."/>
            <person name="Schleper C."/>
            <person name="Guy L."/>
            <person name="Ettema T.J."/>
        </authorList>
    </citation>
    <scope>NUCLEOTIDE SEQUENCE</scope>
</reference>
<evidence type="ECO:0000313" key="1">
    <source>
        <dbReference type="EMBL" id="KKL64223.1"/>
    </source>
</evidence>